<name>A0AAP0IX33_9MAGN</name>
<reference evidence="2 3" key="1">
    <citation type="submission" date="2024-01" db="EMBL/GenBank/DDBJ databases">
        <title>Genome assemblies of Stephania.</title>
        <authorList>
            <person name="Yang L."/>
        </authorList>
    </citation>
    <scope>NUCLEOTIDE SEQUENCE [LARGE SCALE GENOMIC DNA]</scope>
    <source>
        <strain evidence="2">QJT</strain>
        <tissue evidence="2">Leaf</tissue>
    </source>
</reference>
<gene>
    <name evidence="2" type="ORF">Sjap_012968</name>
</gene>
<sequence>MTQLLMGALVPKTTSFFVVKPNLTCKPFHRKSTILSFSARASHGNMKIPPPSDHGNNSGSPGQTNNYGKVAAVDENHSDFLVVKEEVKLTFEEVVTTDHESSCADTEETNEGKKNFEARTDDGDDIKNLEN</sequence>
<feature type="region of interest" description="Disordered" evidence="1">
    <location>
        <begin position="41"/>
        <end position="68"/>
    </location>
</feature>
<dbReference type="AlphaFoldDB" id="A0AAP0IX33"/>
<protein>
    <submittedName>
        <fullName evidence="2">Uncharacterized protein</fullName>
    </submittedName>
</protein>
<evidence type="ECO:0000313" key="2">
    <source>
        <dbReference type="EMBL" id="KAK9123366.1"/>
    </source>
</evidence>
<dbReference type="EMBL" id="JBBNAE010000005">
    <property type="protein sequence ID" value="KAK9123366.1"/>
    <property type="molecule type" value="Genomic_DNA"/>
</dbReference>
<feature type="region of interest" description="Disordered" evidence="1">
    <location>
        <begin position="95"/>
        <end position="131"/>
    </location>
</feature>
<organism evidence="2 3">
    <name type="scientific">Stephania japonica</name>
    <dbReference type="NCBI Taxonomy" id="461633"/>
    <lineage>
        <taxon>Eukaryota</taxon>
        <taxon>Viridiplantae</taxon>
        <taxon>Streptophyta</taxon>
        <taxon>Embryophyta</taxon>
        <taxon>Tracheophyta</taxon>
        <taxon>Spermatophyta</taxon>
        <taxon>Magnoliopsida</taxon>
        <taxon>Ranunculales</taxon>
        <taxon>Menispermaceae</taxon>
        <taxon>Menispermoideae</taxon>
        <taxon>Cissampelideae</taxon>
        <taxon>Stephania</taxon>
    </lineage>
</organism>
<feature type="compositionally biased region" description="Polar residues" evidence="1">
    <location>
        <begin position="54"/>
        <end position="67"/>
    </location>
</feature>
<dbReference type="Proteomes" id="UP001417504">
    <property type="component" value="Unassembled WGS sequence"/>
</dbReference>
<comment type="caution">
    <text evidence="2">The sequence shown here is derived from an EMBL/GenBank/DDBJ whole genome shotgun (WGS) entry which is preliminary data.</text>
</comment>
<feature type="compositionally biased region" description="Basic and acidic residues" evidence="1">
    <location>
        <begin position="110"/>
        <end position="131"/>
    </location>
</feature>
<proteinExistence type="predicted"/>
<keyword evidence="3" id="KW-1185">Reference proteome</keyword>
<accession>A0AAP0IX33</accession>
<evidence type="ECO:0000313" key="3">
    <source>
        <dbReference type="Proteomes" id="UP001417504"/>
    </source>
</evidence>
<evidence type="ECO:0000256" key="1">
    <source>
        <dbReference type="SAM" id="MobiDB-lite"/>
    </source>
</evidence>